<evidence type="ECO:0000313" key="2">
    <source>
        <dbReference type="Proteomes" id="UP000305398"/>
    </source>
</evidence>
<evidence type="ECO:0000313" key="1">
    <source>
        <dbReference type="EMBL" id="QDA58924.1"/>
    </source>
</evidence>
<accession>A0A5B7ZUQ4</accession>
<dbReference type="KEGG" id="hyj:FHG12_01870"/>
<dbReference type="AlphaFoldDB" id="A0A5B7ZUQ4"/>
<gene>
    <name evidence="1" type="ORF">FHG12_01870</name>
</gene>
<sequence length="108" mass="12507">MIIYHIKLPKNQDLEAFVTFMREEYFPAVDKGSTRVGQITDLHLLERENEFEGDEVSHEFLWQIGWSGQPTGKAHVEDAAVARKLTTFQADIKRLGSYRQVADWQVVK</sequence>
<dbReference type="RefSeq" id="WP_139513999.1">
    <property type="nucleotide sequence ID" value="NZ_CP040896.1"/>
</dbReference>
<reference evidence="1 2" key="1">
    <citation type="submission" date="2019-06" db="EMBL/GenBank/DDBJ databases">
        <authorList>
            <person name="Srinivasan S."/>
        </authorList>
    </citation>
    <scope>NUCLEOTIDE SEQUENCE [LARGE SCALE GENOMIC DNA]</scope>
    <source>
        <strain evidence="1 2">17J68-5</strain>
    </source>
</reference>
<name>A0A5B7ZUQ4_9BACT</name>
<organism evidence="1 2">
    <name type="scientific">Hymenobacter jejuensis</name>
    <dbReference type="NCBI Taxonomy" id="2502781"/>
    <lineage>
        <taxon>Bacteria</taxon>
        <taxon>Pseudomonadati</taxon>
        <taxon>Bacteroidota</taxon>
        <taxon>Cytophagia</taxon>
        <taxon>Cytophagales</taxon>
        <taxon>Hymenobacteraceae</taxon>
        <taxon>Hymenobacter</taxon>
    </lineage>
</organism>
<dbReference type="OrthoDB" id="9880781at2"/>
<protein>
    <submittedName>
        <fullName evidence="1">Uncharacterized protein</fullName>
    </submittedName>
</protein>
<keyword evidence="2" id="KW-1185">Reference proteome</keyword>
<dbReference type="EMBL" id="CP040896">
    <property type="protein sequence ID" value="QDA58924.1"/>
    <property type="molecule type" value="Genomic_DNA"/>
</dbReference>
<dbReference type="Proteomes" id="UP000305398">
    <property type="component" value="Chromosome"/>
</dbReference>
<proteinExistence type="predicted"/>